<protein>
    <submittedName>
        <fullName evidence="3">YD repeat protein</fullName>
    </submittedName>
</protein>
<organism evidence="3 4">
    <name type="scientific">Brucella anthropi (strain ATCC 49188 / DSM 6882 / CCUG 24695 / JCM 21032 / LMG 3331 / NBRC 15819 / NCTC 12168 / Alc 37)</name>
    <name type="common">Ochrobactrum anthropi</name>
    <dbReference type="NCBI Taxonomy" id="439375"/>
    <lineage>
        <taxon>Bacteria</taxon>
        <taxon>Pseudomonadati</taxon>
        <taxon>Pseudomonadota</taxon>
        <taxon>Alphaproteobacteria</taxon>
        <taxon>Hyphomicrobiales</taxon>
        <taxon>Brucellaceae</taxon>
        <taxon>Brucella/Ochrobactrum group</taxon>
        <taxon>Brucella</taxon>
    </lineage>
</organism>
<feature type="compositionally biased region" description="Basic and acidic residues" evidence="2">
    <location>
        <begin position="1506"/>
        <end position="1530"/>
    </location>
</feature>
<evidence type="ECO:0000313" key="4">
    <source>
        <dbReference type="Proteomes" id="UP000002301"/>
    </source>
</evidence>
<dbReference type="InterPro" id="IPR022385">
    <property type="entry name" value="Rhs_assc_core"/>
</dbReference>
<dbReference type="InterPro" id="IPR006530">
    <property type="entry name" value="YD"/>
</dbReference>
<gene>
    <name evidence="3" type="ordered locus">Oant_2793</name>
</gene>
<sequence>MTSLASQFYTRATNFASALSGNVDPRMGQYTINLAIGTLNANDLLGPSIPLGLSYSPQNTGNMGFGIGFSIGLSSYDTQQTLLSLSSGEQYYTDTNLILKQNRLQAVSLQNDGKNYKVLYKNGTVELLDGPGTANAVKVTRKIFSPEGRYVSLSWNYSQNPPRLQSIQDEAGTSLLSIKYPDASSLQTVLSVRPGTTEGYNVTLSFDNGYLLNASCDALGGSDKTLEWAIDYTGFGSKWPGQWAYKLTSPGGLIETATYSSGHRFPTNATSMQNLRLPYVTQFTRQPGGGAQQPDLTLTYDYDPDSTGNNFLGFGAPNVFSWDASQDTLLNCANEYTYQSAETFTDADQVKATITRTYNRFHQMISQVTKKKDCSVTKSTTYNTTANTPVTGQPANYQFPTASTTTWSRTTTENGKIVTQSRQETASFTYDDFGNMVTQSSTKQDAAQNSVSLGQITYAYYEPSGEDQDDKNGLGCPADPNPFNITSNIPRFIKTQTTTPATTSYSDVQNHVVQYRYEKYNFPAQATTAGLDSYAVLKAEERHFSGNQLLAKIEYTYDSTSSEFGRLLQTVETHYPQGEASDSYVTTAVMKTTPSDPTITRTTTVTTHDGIGTSQKQTASRFTGRVTEIVNALGVVSQASYDKLGRVVAATTAVGTDYENTRSFDYVIGNSTAPYTITATDAFGNKGQTVMDGLGGFLTGQVMLKGGSDWQVMQTRSYDDAGRLTSTTSKDFDLLTSTTFYGQITTSTNYDDWGNSDCTTALNIQHFASMDPIALTKAKYSVYEDSLYEDTTNDDKKTSKTVSTQDVSLYATHTALYPSDAASGASAYSTVTQKYDGWNRLRSSTDELGRTTTYDYDAFDRVIKTTLPQADGETSATVVTRAYSPDSPAQILIDICVNGVSMGKRVVDGLGRCTSQTSGGRSFTAAYDSDCGSLTAPASVTSPYGVTVDYIYQAELGGKLASKKIASSSVTGNTGPGADSKTLTYQKWTGALETATSTNAQGSSSISNTFEATGRLQSETFSQGGSAATAYAYTTAGKTKSYTDVTGVTWSIKNCDHYGRPTQVADTDVQLDLSYDVLGRLNCWKATDLSTGNKPTLTTTLAWDTLDREDTRTVTSSSSGNSWSLTSTYNVNHQLAGKTLKRNGNSVRVETYTYDARNRLTEYDCSGTEPAQDSKGLAIQKQTFTYDPYDNITQLSTTYQDKSYDQMLCAYDATDPCQLKTVTHIQTSSFGVTTMPVVTTLIYDEAGCLVNDGEGRIFTYDIGINCGALLSVTKAGQTSNLAHDPLGRLIDEDGTKLFYRGSTLVNQIQDANNVRFVAGPGGNLAQVRTGSNAGVWLSGADASGSILSVDSSNTSHPLTYGPHGEQSTDADDTSLLGYNGERKSVLLDGYHLGNGYRLYSPILRRFTAPDSLSPFGQGGINPYAYCAGDPINNTDPTGHIRVFKAIRKDVRRVERDVVDVEDKVLGPVAPVLNDAVRVGVQAAEVADGDEEPLVKDAEKAGDRALKDGAEDAAKDVDSDEPPAKKSRPDEPSGGAPSGSGSGDAPSGSGGGDAPSGSGGGDAPGGSGGGDAPGGSGGGDAPGGSGSDHVPEKNINQLHNERRKLLNQYSVANNDVESLSRELNYRANNLRPRFRDGMSREQIHDFHERSIFNYNDTQSRLTNRRNLLNRTTNSLIENTNQINSLKTDKFCLPPLPWEL</sequence>
<dbReference type="EMBL" id="CP000759">
    <property type="protein sequence ID" value="ABS15502.1"/>
    <property type="molecule type" value="Genomic_DNA"/>
</dbReference>
<dbReference type="STRING" id="439375.Oant_2793"/>
<dbReference type="Pfam" id="PF05593">
    <property type="entry name" value="RHS_repeat"/>
    <property type="match status" value="1"/>
</dbReference>
<dbReference type="PANTHER" id="PTHR32305">
    <property type="match status" value="1"/>
</dbReference>
<proteinExistence type="predicted"/>
<feature type="coiled-coil region" evidence="1">
    <location>
        <begin position="1594"/>
        <end position="1621"/>
    </location>
</feature>
<dbReference type="InterPro" id="IPR050708">
    <property type="entry name" value="T6SS_VgrG/RHS"/>
</dbReference>
<accession>A6X2P8</accession>
<dbReference type="RefSeq" id="WP_011982546.1">
    <property type="nucleotide sequence ID" value="NC_009668.1"/>
</dbReference>
<dbReference type="HOGENOM" id="CLU_002146_1_0_5"/>
<dbReference type="NCBIfam" id="TIGR01643">
    <property type="entry name" value="YD_repeat_2x"/>
    <property type="match status" value="1"/>
</dbReference>
<dbReference type="eggNOG" id="COG3209">
    <property type="taxonomic scope" value="Bacteria"/>
</dbReference>
<dbReference type="KEGG" id="oan:Oant_2793"/>
<evidence type="ECO:0000313" key="3">
    <source>
        <dbReference type="EMBL" id="ABS15502.1"/>
    </source>
</evidence>
<evidence type="ECO:0000256" key="2">
    <source>
        <dbReference type="SAM" id="MobiDB-lite"/>
    </source>
</evidence>
<keyword evidence="4" id="KW-1185">Reference proteome</keyword>
<dbReference type="Proteomes" id="UP000002301">
    <property type="component" value="Chromosome 2"/>
</dbReference>
<name>A6X2P8_BRUA4</name>
<dbReference type="Gene3D" id="2.180.10.10">
    <property type="entry name" value="RHS repeat-associated core"/>
    <property type="match status" value="2"/>
</dbReference>
<evidence type="ECO:0000256" key="1">
    <source>
        <dbReference type="SAM" id="Coils"/>
    </source>
</evidence>
<dbReference type="InterPro" id="IPR031325">
    <property type="entry name" value="RHS_repeat"/>
</dbReference>
<keyword evidence="1" id="KW-0175">Coiled coil</keyword>
<feature type="compositionally biased region" description="Gly residues" evidence="2">
    <location>
        <begin position="1535"/>
        <end position="1585"/>
    </location>
</feature>
<dbReference type="NCBIfam" id="TIGR03696">
    <property type="entry name" value="Rhs_assc_core"/>
    <property type="match status" value="1"/>
</dbReference>
<reference evidence="3 4" key="1">
    <citation type="journal article" date="2011" name="J. Bacteriol.">
        <title>Genome of Ochrobactrum anthropi ATCC 49188 T, a versatile opportunistic pathogen and symbiont of several eukaryotic hosts.</title>
        <authorList>
            <person name="Chain P.S."/>
            <person name="Lang D.M."/>
            <person name="Comerci D.J."/>
            <person name="Malfatti S.A."/>
            <person name="Vergez L.M."/>
            <person name="Shin M."/>
            <person name="Ugalde R.A."/>
            <person name="Garcia E."/>
            <person name="Tolmasky M.E."/>
        </authorList>
    </citation>
    <scope>NUCLEOTIDE SEQUENCE [LARGE SCALE GENOMIC DNA]</scope>
    <source>
        <strain evidence="4">ATCC 49188 / DSM 6882 / CCUG 24695 / JCM 21032 / LMG 3331 / NBRC 15819 / NCTC 12168 / Alc 37</strain>
    </source>
</reference>
<feature type="region of interest" description="Disordered" evidence="2">
    <location>
        <begin position="1506"/>
        <end position="1592"/>
    </location>
</feature>
<dbReference type="PANTHER" id="PTHR32305:SF15">
    <property type="entry name" value="PROTEIN RHSA-RELATED"/>
    <property type="match status" value="1"/>
</dbReference>